<evidence type="ECO:0000259" key="3">
    <source>
        <dbReference type="PROSITE" id="PS51668"/>
    </source>
</evidence>
<organism evidence="4 5">
    <name type="scientific">Nocardia farcinica (strain IFM 10152)</name>
    <dbReference type="NCBI Taxonomy" id="247156"/>
    <lineage>
        <taxon>Bacteria</taxon>
        <taxon>Bacillati</taxon>
        <taxon>Actinomycetota</taxon>
        <taxon>Actinomycetes</taxon>
        <taxon>Mycobacteriales</taxon>
        <taxon>Nocardiaceae</taxon>
        <taxon>Nocardia</taxon>
    </lineage>
</organism>
<dbReference type="STRING" id="247156.NFA_38240"/>
<dbReference type="KEGG" id="nfa:NFA_38240"/>
<dbReference type="PROSITE" id="PS51668">
    <property type="entry name" value="TSAA_2"/>
    <property type="match status" value="1"/>
</dbReference>
<evidence type="ECO:0000313" key="5">
    <source>
        <dbReference type="Proteomes" id="UP000006820"/>
    </source>
</evidence>
<dbReference type="eggNOG" id="COG1720">
    <property type="taxonomic scope" value="Bacteria"/>
</dbReference>
<keyword evidence="1" id="KW-0949">S-adenosyl-L-methionine</keyword>
<dbReference type="GeneID" id="61136864"/>
<dbReference type="EMBL" id="AP006618">
    <property type="protein sequence ID" value="BAD58672.1"/>
    <property type="molecule type" value="Genomic_DNA"/>
</dbReference>
<dbReference type="InterPro" id="IPR023370">
    <property type="entry name" value="TrmO-like_N"/>
</dbReference>
<dbReference type="InterPro" id="IPR036414">
    <property type="entry name" value="YaeB_N_sf"/>
</dbReference>
<dbReference type="RefSeq" id="WP_011210357.1">
    <property type="nucleotide sequence ID" value="NC_006361.1"/>
</dbReference>
<comment type="similarity">
    <text evidence="2">Belongs to the tRNA methyltransferase O family.</text>
</comment>
<dbReference type="InterPro" id="IPR036413">
    <property type="entry name" value="YaeB-like_sf"/>
</dbReference>
<evidence type="ECO:0000313" key="4">
    <source>
        <dbReference type="EMBL" id="BAD58672.1"/>
    </source>
</evidence>
<evidence type="ECO:0000256" key="2">
    <source>
        <dbReference type="ARBA" id="ARBA00033753"/>
    </source>
</evidence>
<dbReference type="AlphaFoldDB" id="Q5YT19"/>
<name>Q5YT19_NOCFA</name>
<dbReference type="Proteomes" id="UP000006820">
    <property type="component" value="Chromosome"/>
</dbReference>
<keyword evidence="5" id="KW-1185">Reference proteome</keyword>
<accession>Q5YT19</accession>
<dbReference type="Gene3D" id="2.40.30.70">
    <property type="entry name" value="YaeB-like"/>
    <property type="match status" value="1"/>
</dbReference>
<reference evidence="4 5" key="1">
    <citation type="journal article" date="2004" name="Proc. Natl. Acad. Sci. U.S.A.">
        <title>The complete genomic sequence of Nocardia farcinica IFM 10152.</title>
        <authorList>
            <person name="Ishikawa J."/>
            <person name="Yamashita A."/>
            <person name="Mikami Y."/>
            <person name="Hoshino Y."/>
            <person name="Kurita H."/>
            <person name="Hotta K."/>
            <person name="Shiba T."/>
            <person name="Hattori M."/>
        </authorList>
    </citation>
    <scope>NUCLEOTIDE SEQUENCE [LARGE SCALE GENOMIC DNA]</scope>
    <source>
        <strain evidence="4 5">IFM 10152</strain>
    </source>
</reference>
<feature type="domain" description="TsaA-like" evidence="3">
    <location>
        <begin position="1"/>
        <end position="37"/>
    </location>
</feature>
<dbReference type="SUPFAM" id="SSF118196">
    <property type="entry name" value="YaeB-like"/>
    <property type="match status" value="1"/>
</dbReference>
<dbReference type="Pfam" id="PF01980">
    <property type="entry name" value="TrmO_N"/>
    <property type="match status" value="1"/>
</dbReference>
<dbReference type="HOGENOM" id="CLU_212650_0_0_11"/>
<protein>
    <recommendedName>
        <fullName evidence="3">TsaA-like domain-containing protein</fullName>
    </recommendedName>
</protein>
<sequence>MLRIDGLDLHVAELDAVDGTPVLDIKPWFAEFGPRGEVRQAAWATEMLRDYF</sequence>
<evidence type="ECO:0000256" key="1">
    <source>
        <dbReference type="ARBA" id="ARBA00022691"/>
    </source>
</evidence>
<proteinExistence type="inferred from homology"/>
<gene>
    <name evidence="4" type="ordered locus">NFA_38240</name>
</gene>